<feature type="compositionally biased region" description="Polar residues" evidence="1">
    <location>
        <begin position="93"/>
        <end position="107"/>
    </location>
</feature>
<proteinExistence type="predicted"/>
<evidence type="ECO:0000313" key="4">
    <source>
        <dbReference type="RefSeq" id="XP_033536770.1"/>
    </source>
</evidence>
<keyword evidence="3" id="KW-1185">Reference proteome</keyword>
<name>A0A6G1GBB3_9PEZI</name>
<reference evidence="4" key="2">
    <citation type="submission" date="2020-04" db="EMBL/GenBank/DDBJ databases">
        <authorList>
            <consortium name="NCBI Genome Project"/>
        </authorList>
    </citation>
    <scope>NUCLEOTIDE SEQUENCE</scope>
    <source>
        <strain evidence="4">CBS 781.70</strain>
    </source>
</reference>
<dbReference type="RefSeq" id="XP_033536770.1">
    <property type="nucleotide sequence ID" value="XM_033681097.1"/>
</dbReference>
<dbReference type="EMBL" id="ML975152">
    <property type="protein sequence ID" value="KAF1815139.1"/>
    <property type="molecule type" value="Genomic_DNA"/>
</dbReference>
<protein>
    <submittedName>
        <fullName evidence="2 4">Uncharacterized protein</fullName>
    </submittedName>
</protein>
<accession>A0A6G1GBB3</accession>
<sequence>MAPPAFEPLTLTPVSFSLTAGTDIPAPLETPPESPRPPTPGRGPLSSHPTTPILKQFSNSDLNSKLTSDGEANGRAPAMSPLSLNSPAEPFTKQPQSSLTTNISSNHTGKRPSSVRKFLSLRSLHPRASHPDSASAHRPSTPQSAASHTPSSPGLSRKRSSAWFGGPGKRKSGMFLTGRPSESREGADAEGLNGHAASGTDAVEEEQKGPPPPTIPEWESLSEGLDGGDLGAEDMFKDIK</sequence>
<reference evidence="4" key="3">
    <citation type="submission" date="2025-04" db="UniProtKB">
        <authorList>
            <consortium name="RefSeq"/>
        </authorList>
    </citation>
    <scope>IDENTIFICATION</scope>
    <source>
        <strain evidence="4">CBS 781.70</strain>
    </source>
</reference>
<dbReference type="OrthoDB" id="5380416at2759"/>
<feature type="compositionally biased region" description="Pro residues" evidence="1">
    <location>
        <begin position="28"/>
        <end position="41"/>
    </location>
</feature>
<organism evidence="2">
    <name type="scientific">Eremomyces bilateralis CBS 781.70</name>
    <dbReference type="NCBI Taxonomy" id="1392243"/>
    <lineage>
        <taxon>Eukaryota</taxon>
        <taxon>Fungi</taxon>
        <taxon>Dikarya</taxon>
        <taxon>Ascomycota</taxon>
        <taxon>Pezizomycotina</taxon>
        <taxon>Dothideomycetes</taxon>
        <taxon>Dothideomycetes incertae sedis</taxon>
        <taxon>Eremomycetales</taxon>
        <taxon>Eremomycetaceae</taxon>
        <taxon>Eremomyces</taxon>
    </lineage>
</organism>
<evidence type="ECO:0000313" key="2">
    <source>
        <dbReference type="EMBL" id="KAF1815139.1"/>
    </source>
</evidence>
<dbReference type="GeneID" id="54421667"/>
<feature type="compositionally biased region" description="Polar residues" evidence="1">
    <location>
        <begin position="56"/>
        <end position="67"/>
    </location>
</feature>
<gene>
    <name evidence="2 4" type="ORF">P152DRAFT_471768</name>
</gene>
<evidence type="ECO:0000313" key="3">
    <source>
        <dbReference type="Proteomes" id="UP000504638"/>
    </source>
</evidence>
<evidence type="ECO:0000256" key="1">
    <source>
        <dbReference type="SAM" id="MobiDB-lite"/>
    </source>
</evidence>
<feature type="region of interest" description="Disordered" evidence="1">
    <location>
        <begin position="1"/>
        <end position="240"/>
    </location>
</feature>
<dbReference type="AlphaFoldDB" id="A0A6G1GBB3"/>
<reference evidence="2 4" key="1">
    <citation type="submission" date="2020-01" db="EMBL/GenBank/DDBJ databases">
        <authorList>
            <consortium name="DOE Joint Genome Institute"/>
            <person name="Haridas S."/>
            <person name="Albert R."/>
            <person name="Binder M."/>
            <person name="Bloem J."/>
            <person name="Labutti K."/>
            <person name="Salamov A."/>
            <person name="Andreopoulos B."/>
            <person name="Baker S.E."/>
            <person name="Barry K."/>
            <person name="Bills G."/>
            <person name="Bluhm B.H."/>
            <person name="Cannon C."/>
            <person name="Castanera R."/>
            <person name="Culley D.E."/>
            <person name="Daum C."/>
            <person name="Ezra D."/>
            <person name="Gonzalez J.B."/>
            <person name="Henrissat B."/>
            <person name="Kuo A."/>
            <person name="Liang C."/>
            <person name="Lipzen A."/>
            <person name="Lutzoni F."/>
            <person name="Magnuson J."/>
            <person name="Mondo S."/>
            <person name="Nolan M."/>
            <person name="Ohm R."/>
            <person name="Pangilinan J."/>
            <person name="Park H.-J."/>
            <person name="Ramirez L."/>
            <person name="Alfaro M."/>
            <person name="Sun H."/>
            <person name="Tritt A."/>
            <person name="Yoshinaga Y."/>
            <person name="Zwiers L.-H."/>
            <person name="Turgeon B.G."/>
            <person name="Goodwin S.B."/>
            <person name="Spatafora J.W."/>
            <person name="Crous P.W."/>
            <person name="Grigoriev I.V."/>
        </authorList>
    </citation>
    <scope>NUCLEOTIDE SEQUENCE</scope>
    <source>
        <strain evidence="2 4">CBS 781.70</strain>
    </source>
</reference>
<feature type="compositionally biased region" description="Polar residues" evidence="1">
    <location>
        <begin position="138"/>
        <end position="154"/>
    </location>
</feature>
<dbReference type="Proteomes" id="UP000504638">
    <property type="component" value="Unplaced"/>
</dbReference>